<keyword evidence="5 8" id="KW-0812">Transmembrane</keyword>
<feature type="transmembrane region" description="Helical" evidence="8">
    <location>
        <begin position="155"/>
        <end position="176"/>
    </location>
</feature>
<evidence type="ECO:0000256" key="6">
    <source>
        <dbReference type="ARBA" id="ARBA00022989"/>
    </source>
</evidence>
<gene>
    <name evidence="9" type="ORF">FRC54_10720</name>
</gene>
<evidence type="ECO:0000256" key="4">
    <source>
        <dbReference type="ARBA" id="ARBA00022475"/>
    </source>
</evidence>
<keyword evidence="3" id="KW-0813">Transport</keyword>
<evidence type="ECO:0000256" key="3">
    <source>
        <dbReference type="ARBA" id="ARBA00022448"/>
    </source>
</evidence>
<evidence type="ECO:0000256" key="7">
    <source>
        <dbReference type="ARBA" id="ARBA00023136"/>
    </source>
</evidence>
<comment type="caution">
    <text evidence="9">The sequence shown here is derived from an EMBL/GenBank/DDBJ whole genome shotgun (WGS) entry which is preliminary data.</text>
</comment>
<evidence type="ECO:0000313" key="10">
    <source>
        <dbReference type="Proteomes" id="UP000460257"/>
    </source>
</evidence>
<dbReference type="PANTHER" id="PTHR34979">
    <property type="entry name" value="INNER MEMBRANE PROTEIN YGAZ"/>
    <property type="match status" value="1"/>
</dbReference>
<evidence type="ECO:0000256" key="2">
    <source>
        <dbReference type="ARBA" id="ARBA00010735"/>
    </source>
</evidence>
<feature type="transmembrane region" description="Helical" evidence="8">
    <location>
        <begin position="206"/>
        <end position="227"/>
    </location>
</feature>
<dbReference type="GO" id="GO:1903785">
    <property type="term" value="P:L-valine transmembrane transport"/>
    <property type="evidence" value="ECO:0007669"/>
    <property type="project" value="TreeGrafter"/>
</dbReference>
<protein>
    <submittedName>
        <fullName evidence="9">AzlC family ABC transporter permease</fullName>
    </submittedName>
</protein>
<evidence type="ECO:0000256" key="1">
    <source>
        <dbReference type="ARBA" id="ARBA00004651"/>
    </source>
</evidence>
<dbReference type="Pfam" id="PF03591">
    <property type="entry name" value="AzlC"/>
    <property type="match status" value="1"/>
</dbReference>
<keyword evidence="10" id="KW-1185">Reference proteome</keyword>
<organism evidence="9 10">
    <name type="scientific">Candidatus Weimeria bifida</name>
    <dbReference type="NCBI Taxonomy" id="2599074"/>
    <lineage>
        <taxon>Bacteria</taxon>
        <taxon>Bacillati</taxon>
        <taxon>Bacillota</taxon>
        <taxon>Clostridia</taxon>
        <taxon>Lachnospirales</taxon>
        <taxon>Lachnospiraceae</taxon>
        <taxon>Candidatus Weimeria</taxon>
    </lineage>
</organism>
<accession>A0A6N7J136</accession>
<evidence type="ECO:0000256" key="8">
    <source>
        <dbReference type="SAM" id="Phobius"/>
    </source>
</evidence>
<dbReference type="GO" id="GO:0005886">
    <property type="term" value="C:plasma membrane"/>
    <property type="evidence" value="ECO:0007669"/>
    <property type="project" value="UniProtKB-SubCell"/>
</dbReference>
<evidence type="ECO:0000256" key="5">
    <source>
        <dbReference type="ARBA" id="ARBA00022692"/>
    </source>
</evidence>
<proteinExistence type="inferred from homology"/>
<name>A0A6N7J136_9FIRM</name>
<comment type="similarity">
    <text evidence="2">Belongs to the AzlC family.</text>
</comment>
<keyword evidence="7 8" id="KW-0472">Membrane</keyword>
<sequence length="237" mass="24957">MKRKDFVQGSKDSLAIVIGYFSVSFTFGIVAAQAGITPAVATFMSLTNVTSAGQFAGLNLIFAQSSYFEMILTQLIINLRYGLMSLSLSQHLDQNANTLKRLAIAFANTDEIFAVSVSRPGKVSSSYMAGLEIWPVISWAAGTFFGAFANNLLPAAVSSALGIALYGMFVAIVMPVARERKSVAGAAVFAAVLSLAFHYLPVLKNVSSGFSIIICTVAASAVAALFFPIPEDDGGDA</sequence>
<feature type="transmembrane region" description="Helical" evidence="8">
    <location>
        <begin position="12"/>
        <end position="36"/>
    </location>
</feature>
<keyword evidence="6 8" id="KW-1133">Transmembrane helix</keyword>
<keyword evidence="4" id="KW-1003">Cell membrane</keyword>
<dbReference type="EMBL" id="VOGC01000009">
    <property type="protein sequence ID" value="MQN02336.1"/>
    <property type="molecule type" value="Genomic_DNA"/>
</dbReference>
<comment type="subcellular location">
    <subcellularLocation>
        <location evidence="1">Cell membrane</location>
        <topology evidence="1">Multi-pass membrane protein</topology>
    </subcellularLocation>
</comment>
<dbReference type="PANTHER" id="PTHR34979:SF1">
    <property type="entry name" value="INNER MEMBRANE PROTEIN YGAZ"/>
    <property type="match status" value="1"/>
</dbReference>
<dbReference type="AlphaFoldDB" id="A0A6N7J136"/>
<dbReference type="InterPro" id="IPR011606">
    <property type="entry name" value="Brnchd-chn_aa_trnsp_permease"/>
</dbReference>
<evidence type="ECO:0000313" key="9">
    <source>
        <dbReference type="EMBL" id="MQN02336.1"/>
    </source>
</evidence>
<dbReference type="Proteomes" id="UP000460257">
    <property type="component" value="Unassembled WGS sequence"/>
</dbReference>
<reference evidence="9" key="1">
    <citation type="journal article" date="2020" name="Appl. Environ. Microbiol.">
        <title>Medium-Chain Fatty Acid Synthesis by 'Candidatus Weimeria bifida' gen. nov., sp. nov., and 'Candidatus Pseudoramibacter fermentans' sp. nov.</title>
        <authorList>
            <person name="Scarborough M.J."/>
            <person name="Myers K.S."/>
            <person name="Donohue T.J."/>
            <person name="Noguera D.R."/>
        </authorList>
    </citation>
    <scope>NUCLEOTIDE SEQUENCE</scope>
    <source>
        <strain evidence="9">LCO1.1</strain>
    </source>
</reference>
<feature type="transmembrane region" description="Helical" evidence="8">
    <location>
        <begin position="183"/>
        <end position="200"/>
    </location>
</feature>